<keyword evidence="4" id="KW-1185">Reference proteome</keyword>
<evidence type="ECO:0000313" key="3">
    <source>
        <dbReference type="EMBL" id="MFC0342416.1"/>
    </source>
</evidence>
<comment type="caution">
    <text evidence="3">The sequence shown here is derived from an EMBL/GenBank/DDBJ whole genome shotgun (WGS) entry which is preliminary data.</text>
</comment>
<sequence length="473" mass="51846">MIRSLAALALVLASALPASAQQAAPAPDELLALNFYMQQQDTKSVDAELRRLQLKYPEWTPPQDLSRIGVTVPSTEIDTFYRHVAEGRFEQARETLAKARQDYPDWKPPAEMTDLLEIAEGQALLDAALEEGNLPNALQIAGNVPGLLRCDRINNAWRIAEAQQAAGNEADALGTYRAVLTACINADDLVATLEKADEVAAEADLRSLVAQVMSRFPSEEKRYSELLQRLLAGRGSATPAAASETTETTRPVRRSTTASRSTNSPAPEDRTPAVQAAAPEPSPAKRTPVQQPAAKSLDTLVSAGDWVGCMQRSAGASTAAVVYQRGWCAYNLERPMEAISAFRAALSGRLDPTQRRDAAYGMALAYLKMKMPEEAARISAGTNFTRTQRVDIERQILDQRGVLAYQNRQYRQAIQYFDALEQVAGGIRRDLDILRAYAHLNSGNRGRARNEFLRLNKEMSTRESREGLAASSD</sequence>
<dbReference type="EMBL" id="JBHLWE010000053">
    <property type="protein sequence ID" value="MFC0342416.1"/>
    <property type="molecule type" value="Genomic_DNA"/>
</dbReference>
<feature type="region of interest" description="Disordered" evidence="1">
    <location>
        <begin position="234"/>
        <end position="293"/>
    </location>
</feature>
<feature type="chain" id="PRO_5046712270" description="Tetratricopeptide repeat protein" evidence="2">
    <location>
        <begin position="21"/>
        <end position="473"/>
    </location>
</feature>
<feature type="signal peptide" evidence="2">
    <location>
        <begin position="1"/>
        <end position="20"/>
    </location>
</feature>
<evidence type="ECO:0000256" key="1">
    <source>
        <dbReference type="SAM" id="MobiDB-lite"/>
    </source>
</evidence>
<dbReference type="Gene3D" id="1.25.40.10">
    <property type="entry name" value="Tetratricopeptide repeat domain"/>
    <property type="match status" value="1"/>
</dbReference>
<evidence type="ECO:0008006" key="5">
    <source>
        <dbReference type="Google" id="ProtNLM"/>
    </source>
</evidence>
<keyword evidence="2" id="KW-0732">Signal</keyword>
<dbReference type="Proteomes" id="UP001589799">
    <property type="component" value="Unassembled WGS sequence"/>
</dbReference>
<proteinExistence type="predicted"/>
<reference evidence="3 4" key="1">
    <citation type="submission" date="2024-09" db="EMBL/GenBank/DDBJ databases">
        <authorList>
            <person name="Sun Q."/>
            <person name="Mori K."/>
        </authorList>
    </citation>
    <scope>NUCLEOTIDE SEQUENCE [LARGE SCALE GENOMIC DNA]</scope>
    <source>
        <strain evidence="3 4">KCTC 22789</strain>
    </source>
</reference>
<evidence type="ECO:0000256" key="2">
    <source>
        <dbReference type="SAM" id="SignalP"/>
    </source>
</evidence>
<organism evidence="3 4">
    <name type="scientific">Paracoccus niistensis</name>
    <dbReference type="NCBI Taxonomy" id="632935"/>
    <lineage>
        <taxon>Bacteria</taxon>
        <taxon>Pseudomonadati</taxon>
        <taxon>Pseudomonadota</taxon>
        <taxon>Alphaproteobacteria</taxon>
        <taxon>Rhodobacterales</taxon>
        <taxon>Paracoccaceae</taxon>
        <taxon>Paracoccus</taxon>
    </lineage>
</organism>
<dbReference type="SUPFAM" id="SSF48452">
    <property type="entry name" value="TPR-like"/>
    <property type="match status" value="1"/>
</dbReference>
<accession>A0ABV6I8M3</accession>
<gene>
    <name evidence="3" type="ORF">ACFFII_16790</name>
</gene>
<protein>
    <recommendedName>
        <fullName evidence="5">Tetratricopeptide repeat protein</fullName>
    </recommendedName>
</protein>
<evidence type="ECO:0000313" key="4">
    <source>
        <dbReference type="Proteomes" id="UP001589799"/>
    </source>
</evidence>
<dbReference type="InterPro" id="IPR011990">
    <property type="entry name" value="TPR-like_helical_dom_sf"/>
</dbReference>
<dbReference type="RefSeq" id="WP_377700024.1">
    <property type="nucleotide sequence ID" value="NZ_JBHLWE010000053.1"/>
</dbReference>
<name>A0ABV6I8M3_9RHOB</name>
<feature type="compositionally biased region" description="Low complexity" evidence="1">
    <location>
        <begin position="236"/>
        <end position="266"/>
    </location>
</feature>